<dbReference type="PANTHER" id="PTHR43130:SF3">
    <property type="entry name" value="HTH-TYPE TRANSCRIPTIONAL REGULATOR RV1931C"/>
    <property type="match status" value="1"/>
</dbReference>
<keyword evidence="2" id="KW-0238">DNA-binding</keyword>
<keyword evidence="6" id="KW-1185">Reference proteome</keyword>
<dbReference type="SMART" id="SM00342">
    <property type="entry name" value="HTH_ARAC"/>
    <property type="match status" value="1"/>
</dbReference>
<keyword evidence="3" id="KW-0804">Transcription</keyword>
<dbReference type="SUPFAM" id="SSF52317">
    <property type="entry name" value="Class I glutamine amidotransferase-like"/>
    <property type="match status" value="1"/>
</dbReference>
<protein>
    <submittedName>
        <fullName evidence="5">GlxA family transcriptional regulator</fullName>
    </submittedName>
</protein>
<sequence>MRERIEKQSPIEVVVVVLPESSIMSLASVMDPMRAANRVAGRQVFRWRLLSGDGEAVMLTCGVPINVDGRFAPPLGGDLLLVIGGFNLHRHVGKRFLATLQECARHFDIVAGIESGCWLLGRSGLLNGRKATAHWEELEDFSQTFPALTVIGDRFVTDGKYWTSGGASPTFDMMLHLITGRLGPALALDVASIFVYDQMHSATDVQPFVSLGRIEARDPELAGAIRLMERTLERPMTVAALARRLSISRRKLELLFAKGLSISPAAYYLRLRLQVAHRLVRDSGIPIRDIALRCGFDSLSAFSRAYSREYQTSPLKMRSANRVETVLRAEAVAGRKARLKPLRVPDTG</sequence>
<evidence type="ECO:0000256" key="1">
    <source>
        <dbReference type="ARBA" id="ARBA00023015"/>
    </source>
</evidence>
<dbReference type="Gene3D" id="1.10.10.60">
    <property type="entry name" value="Homeodomain-like"/>
    <property type="match status" value="1"/>
</dbReference>
<dbReference type="Proteomes" id="UP001079430">
    <property type="component" value="Unassembled WGS sequence"/>
</dbReference>
<dbReference type="Gene3D" id="3.40.50.880">
    <property type="match status" value="1"/>
</dbReference>
<feature type="domain" description="HTH araC/xylS-type" evidence="4">
    <location>
        <begin position="222"/>
        <end position="320"/>
    </location>
</feature>
<dbReference type="Pfam" id="PF12833">
    <property type="entry name" value="HTH_18"/>
    <property type="match status" value="1"/>
</dbReference>
<dbReference type="InterPro" id="IPR052158">
    <property type="entry name" value="INH-QAR"/>
</dbReference>
<evidence type="ECO:0000256" key="3">
    <source>
        <dbReference type="ARBA" id="ARBA00023163"/>
    </source>
</evidence>
<comment type="caution">
    <text evidence="5">The sequence shown here is derived from an EMBL/GenBank/DDBJ whole genome shotgun (WGS) entry which is preliminary data.</text>
</comment>
<dbReference type="PANTHER" id="PTHR43130">
    <property type="entry name" value="ARAC-FAMILY TRANSCRIPTIONAL REGULATOR"/>
    <property type="match status" value="1"/>
</dbReference>
<evidence type="ECO:0000259" key="4">
    <source>
        <dbReference type="PROSITE" id="PS01124"/>
    </source>
</evidence>
<dbReference type="Pfam" id="PF01965">
    <property type="entry name" value="DJ-1_PfpI"/>
    <property type="match status" value="1"/>
</dbReference>
<evidence type="ECO:0000313" key="6">
    <source>
        <dbReference type="Proteomes" id="UP001079430"/>
    </source>
</evidence>
<dbReference type="EMBL" id="JAPVOI010000004">
    <property type="protein sequence ID" value="MCZ4093029.1"/>
    <property type="molecule type" value="Genomic_DNA"/>
</dbReference>
<evidence type="ECO:0000313" key="5">
    <source>
        <dbReference type="EMBL" id="MCZ4093029.1"/>
    </source>
</evidence>
<dbReference type="InterPro" id="IPR018062">
    <property type="entry name" value="HTH_AraC-typ_CS"/>
</dbReference>
<accession>A0ABT4KM92</accession>
<dbReference type="RefSeq" id="WP_269284144.1">
    <property type="nucleotide sequence ID" value="NZ_JAPVOI010000004.1"/>
</dbReference>
<evidence type="ECO:0000256" key="2">
    <source>
        <dbReference type="ARBA" id="ARBA00023125"/>
    </source>
</evidence>
<dbReference type="SUPFAM" id="SSF46689">
    <property type="entry name" value="Homeodomain-like"/>
    <property type="match status" value="1"/>
</dbReference>
<dbReference type="InterPro" id="IPR002818">
    <property type="entry name" value="DJ-1/PfpI"/>
</dbReference>
<dbReference type="InterPro" id="IPR009057">
    <property type="entry name" value="Homeodomain-like_sf"/>
</dbReference>
<dbReference type="PROSITE" id="PS01124">
    <property type="entry name" value="HTH_ARAC_FAMILY_2"/>
    <property type="match status" value="1"/>
</dbReference>
<dbReference type="PROSITE" id="PS00041">
    <property type="entry name" value="HTH_ARAC_FAMILY_1"/>
    <property type="match status" value="1"/>
</dbReference>
<organism evidence="5 6">
    <name type="scientific">Sinorhizobium psoraleae</name>
    <dbReference type="NCBI Taxonomy" id="520838"/>
    <lineage>
        <taxon>Bacteria</taxon>
        <taxon>Pseudomonadati</taxon>
        <taxon>Pseudomonadota</taxon>
        <taxon>Alphaproteobacteria</taxon>
        <taxon>Hyphomicrobiales</taxon>
        <taxon>Rhizobiaceae</taxon>
        <taxon>Sinorhizobium/Ensifer group</taxon>
        <taxon>Sinorhizobium</taxon>
    </lineage>
</organism>
<reference evidence="5" key="1">
    <citation type="submission" date="2022-10" db="EMBL/GenBank/DDBJ databases">
        <title>Whole genome sequencing of three plant growth promoting bacteria isolated from Vachellia tortilis subsp. raddiana in Morocco.</title>
        <authorList>
            <person name="Hnini M."/>
            <person name="Zouagui R."/>
            <person name="Zouagui H."/>
            <person name="Chemao Elfihri M.-W."/>
            <person name="Ibrahimi A."/>
            <person name="Sbabou L."/>
            <person name="Aurag J."/>
        </authorList>
    </citation>
    <scope>NUCLEOTIDE SEQUENCE</scope>
    <source>
        <strain evidence="5">LMR678</strain>
    </source>
</reference>
<proteinExistence type="predicted"/>
<keyword evidence="1" id="KW-0805">Transcription regulation</keyword>
<dbReference type="CDD" id="cd03136">
    <property type="entry name" value="GATase1_AraC_ArgR_like"/>
    <property type="match status" value="1"/>
</dbReference>
<name>A0ABT4KM92_9HYPH</name>
<gene>
    <name evidence="5" type="ORF">O3W52_24060</name>
</gene>
<dbReference type="InterPro" id="IPR029062">
    <property type="entry name" value="Class_I_gatase-like"/>
</dbReference>
<dbReference type="InterPro" id="IPR018060">
    <property type="entry name" value="HTH_AraC"/>
</dbReference>